<dbReference type="InterPro" id="IPR027417">
    <property type="entry name" value="P-loop_NTPase"/>
</dbReference>
<sequence>MDTAQSPPHAALQTTGWVEVRETHAGTVFLVGERAYKMKKPLDLGFLDFTRVENRVRSCHREIELNRRLSPDVYLGSAEMLGPGREREPFVVMLRMPAARRLSTLVENGYDVSEAIYQLAALLARFHECAERGHHISAAGTRDALYARWQASLDQVRHFRGAVLDPRVFNHIEHHALTFLRGRDALFDSRIAANKLVDGHGDLLADDIFLLDDGPRVLDCLEFDDQLRWVDVIDDIAFLAMDLERLGSPALAGSLLDTYAEISADPSCAALRHHYIAYRAFVRCKVACIRYAQSDDPSAELARQHADLALRHLREGEVRLVLVGGLPGSGKSTLGEQLAGRLDAALLNTDRIRKELAGIDSQDGSSSEFECGIYARTHTERTYREVIDRARALLAQGRSVVLDASWTSRAHRSLAAEAASDTHARLVPLRCWVPPPTAADRLDSRVGSVSDATLEIASRMAAQADPWPDAYTINTDGPVSASLEQALDRCLTA</sequence>
<dbReference type="Proteomes" id="UP000582974">
    <property type="component" value="Unassembled WGS sequence"/>
</dbReference>
<dbReference type="AlphaFoldDB" id="A0A838ACE7"/>
<dbReference type="SUPFAM" id="SSF52540">
    <property type="entry name" value="P-loop containing nucleoside triphosphate hydrolases"/>
    <property type="match status" value="1"/>
</dbReference>
<protein>
    <submittedName>
        <fullName evidence="1">AAA family ATPase</fullName>
    </submittedName>
</protein>
<keyword evidence="2" id="KW-1185">Reference proteome</keyword>
<evidence type="ECO:0000313" key="2">
    <source>
        <dbReference type="Proteomes" id="UP000582974"/>
    </source>
</evidence>
<dbReference type="PANTHER" id="PTHR43883">
    <property type="entry name" value="SLR0207 PROTEIN"/>
    <property type="match status" value="1"/>
</dbReference>
<comment type="caution">
    <text evidence="1">The sequence shown here is derived from an EMBL/GenBank/DDBJ whole genome shotgun (WGS) entry which is preliminary data.</text>
</comment>
<dbReference type="RefSeq" id="WP_180893718.1">
    <property type="nucleotide sequence ID" value="NZ_JACCKD010000005.1"/>
</dbReference>
<organism evidence="1 2">
    <name type="scientific">Haloechinothrix aidingensis</name>
    <dbReference type="NCBI Taxonomy" id="2752311"/>
    <lineage>
        <taxon>Bacteria</taxon>
        <taxon>Bacillati</taxon>
        <taxon>Actinomycetota</taxon>
        <taxon>Actinomycetes</taxon>
        <taxon>Pseudonocardiales</taxon>
        <taxon>Pseudonocardiaceae</taxon>
        <taxon>Haloechinothrix</taxon>
    </lineage>
</organism>
<dbReference type="InterPro" id="IPR011009">
    <property type="entry name" value="Kinase-like_dom_sf"/>
</dbReference>
<dbReference type="EMBL" id="JACCKD010000005">
    <property type="protein sequence ID" value="MBA0126897.1"/>
    <property type="molecule type" value="Genomic_DNA"/>
</dbReference>
<evidence type="ECO:0000313" key="1">
    <source>
        <dbReference type="EMBL" id="MBA0126897.1"/>
    </source>
</evidence>
<proteinExistence type="predicted"/>
<name>A0A838ACE7_9PSEU</name>
<dbReference type="Gene3D" id="3.40.50.300">
    <property type="entry name" value="P-loop containing nucleotide triphosphate hydrolases"/>
    <property type="match status" value="1"/>
</dbReference>
<dbReference type="PANTHER" id="PTHR43883:SF1">
    <property type="entry name" value="GLUCONOKINASE"/>
    <property type="match status" value="1"/>
</dbReference>
<reference evidence="1 2" key="1">
    <citation type="submission" date="2020-07" db="EMBL/GenBank/DDBJ databases">
        <title>Genome of Haloechinothrix sp.</title>
        <authorList>
            <person name="Tang S.-K."/>
            <person name="Yang L."/>
            <person name="Zhu W.-Y."/>
        </authorList>
    </citation>
    <scope>NUCLEOTIDE SEQUENCE [LARGE SCALE GENOMIC DNA]</scope>
    <source>
        <strain evidence="1 2">YIM 98757</strain>
    </source>
</reference>
<accession>A0A838ACE7</accession>
<dbReference type="SUPFAM" id="SSF56112">
    <property type="entry name" value="Protein kinase-like (PK-like)"/>
    <property type="match status" value="1"/>
</dbReference>
<dbReference type="InterPro" id="IPR052732">
    <property type="entry name" value="Cell-binding_unc_protein"/>
</dbReference>
<dbReference type="Pfam" id="PF13671">
    <property type="entry name" value="AAA_33"/>
    <property type="match status" value="1"/>
</dbReference>
<gene>
    <name evidence="1" type="ORF">H0B56_15205</name>
</gene>